<dbReference type="EMBL" id="CADCVF010000081">
    <property type="protein sequence ID" value="CAA9471564.1"/>
    <property type="molecule type" value="Genomic_DNA"/>
</dbReference>
<proteinExistence type="predicted"/>
<organism evidence="2">
    <name type="scientific">uncultured Rubrobacteraceae bacterium</name>
    <dbReference type="NCBI Taxonomy" id="349277"/>
    <lineage>
        <taxon>Bacteria</taxon>
        <taxon>Bacillati</taxon>
        <taxon>Actinomycetota</taxon>
        <taxon>Rubrobacteria</taxon>
        <taxon>Rubrobacterales</taxon>
        <taxon>Rubrobacteraceae</taxon>
        <taxon>environmental samples</taxon>
    </lineage>
</organism>
<evidence type="ECO:0000256" key="1">
    <source>
        <dbReference type="SAM" id="MobiDB-lite"/>
    </source>
</evidence>
<gene>
    <name evidence="2" type="ORF">AVDCRST_MAG58-4260</name>
</gene>
<feature type="region of interest" description="Disordered" evidence="1">
    <location>
        <begin position="1"/>
        <end position="41"/>
    </location>
</feature>
<sequence>MDRTGRSIRGGSKWATQLEKRSSTWRAASPGSKRRGCDSERLRLDSQLGDYGASGRHKLAAAVTKNVLRIPGAKAAARGTRPKE</sequence>
<accession>A0A6J4RKV8</accession>
<evidence type="ECO:0000313" key="2">
    <source>
        <dbReference type="EMBL" id="CAA9471564.1"/>
    </source>
</evidence>
<reference evidence="2" key="1">
    <citation type="submission" date="2020-02" db="EMBL/GenBank/DDBJ databases">
        <authorList>
            <person name="Meier V. D."/>
        </authorList>
    </citation>
    <scope>NUCLEOTIDE SEQUENCE</scope>
    <source>
        <strain evidence="2">AVDCRST_MAG58</strain>
    </source>
</reference>
<protein>
    <submittedName>
        <fullName evidence="2">Uncharacterized protein</fullName>
    </submittedName>
</protein>
<dbReference type="AlphaFoldDB" id="A0A6J4RKV8"/>
<name>A0A6J4RKV8_9ACTN</name>